<accession>A0ABP1G036</accession>
<reference evidence="2 3" key="1">
    <citation type="submission" date="2024-06" db="EMBL/GenBank/DDBJ databases">
        <authorList>
            <person name="Kraege A."/>
            <person name="Thomma B."/>
        </authorList>
    </citation>
    <scope>NUCLEOTIDE SEQUENCE [LARGE SCALE GENOMIC DNA]</scope>
</reference>
<keyword evidence="1" id="KW-0175">Coiled coil</keyword>
<evidence type="ECO:0000313" key="3">
    <source>
        <dbReference type="Proteomes" id="UP001497392"/>
    </source>
</evidence>
<evidence type="ECO:0000256" key="1">
    <source>
        <dbReference type="SAM" id="Coils"/>
    </source>
</evidence>
<dbReference type="Proteomes" id="UP001497392">
    <property type="component" value="Unassembled WGS sequence"/>
</dbReference>
<proteinExistence type="predicted"/>
<sequence>MVRAPPFGMLPWASPPLLQTVTDPEQVAKQKDMVENIYCREVSEEHRRRCREAAGKAWSLGVIPEIFLDKVLGEDQNHTDALRDQVVDQITHWLSLPPDHKKLWMSSNLKTVKLNDMSHPAYRRFKEFYEPLGLRRKERAQHYKKDLPEWTLLGEYPGVWNSQELMSQRINEDPLGLGNMRRDKVTELACSGEEASEDVLKGLRARWKLSLELDSTRVQSRLCLVNDCAGVPGYDNQPNVVWLECEDSRTLQPHIFLLTACDVKAGQEALLDYGPVERQLRHGAETALQEALQEHKIREQELKGQTLSAQARASELEQQLAQQAEALKRQGQEMAFSQRASLALATPEALGTARPDVEEPALSAAVDDASEPPLPADRRAAPVNSNQVNDPPACADAVAVSEPLEHLQYIETLHSELQKAFRHARDSVQRALPCFQQLEHRMGELLMTCLQSSRKIESLQKEKEDLKLIIREVSVSSRSKKSSHEAARRET</sequence>
<feature type="coiled-coil region" evidence="1">
    <location>
        <begin position="299"/>
        <end position="333"/>
    </location>
</feature>
<keyword evidence="3" id="KW-1185">Reference proteome</keyword>
<comment type="caution">
    <text evidence="2">The sequence shown here is derived from an EMBL/GenBank/DDBJ whole genome shotgun (WGS) entry which is preliminary data.</text>
</comment>
<dbReference type="EMBL" id="CAXHTA020000008">
    <property type="protein sequence ID" value="CAL5223142.1"/>
    <property type="molecule type" value="Genomic_DNA"/>
</dbReference>
<gene>
    <name evidence="2" type="primary">g5608</name>
    <name evidence="2" type="ORF">VP750_LOCUS4801</name>
</gene>
<name>A0ABP1G036_9CHLO</name>
<evidence type="ECO:0000313" key="2">
    <source>
        <dbReference type="EMBL" id="CAL5223142.1"/>
    </source>
</evidence>
<protein>
    <submittedName>
        <fullName evidence="2">G5608 protein</fullName>
    </submittedName>
</protein>
<feature type="coiled-coil region" evidence="1">
    <location>
        <begin position="449"/>
        <end position="476"/>
    </location>
</feature>
<organism evidence="2 3">
    <name type="scientific">Coccomyxa viridis</name>
    <dbReference type="NCBI Taxonomy" id="1274662"/>
    <lineage>
        <taxon>Eukaryota</taxon>
        <taxon>Viridiplantae</taxon>
        <taxon>Chlorophyta</taxon>
        <taxon>core chlorophytes</taxon>
        <taxon>Trebouxiophyceae</taxon>
        <taxon>Trebouxiophyceae incertae sedis</taxon>
        <taxon>Coccomyxaceae</taxon>
        <taxon>Coccomyxa</taxon>
    </lineage>
</organism>